<dbReference type="InterPro" id="IPR025558">
    <property type="entry name" value="DUF4283"/>
</dbReference>
<reference evidence="3" key="2">
    <citation type="journal article" date="2023" name="Plants (Basel)">
        <title>Annotation of the Turnera subulata (Passifloraceae) Draft Genome Reveals the S-Locus Evolved after the Divergence of Turneroideae from Passifloroideae in a Stepwise Manner.</title>
        <authorList>
            <person name="Henning P.M."/>
            <person name="Roalson E.H."/>
            <person name="Mir W."/>
            <person name="McCubbin A.G."/>
            <person name="Shore J.S."/>
        </authorList>
    </citation>
    <scope>NUCLEOTIDE SEQUENCE</scope>
    <source>
        <strain evidence="3">F60SS</strain>
    </source>
</reference>
<organism evidence="3 4">
    <name type="scientific">Turnera subulata</name>
    <dbReference type="NCBI Taxonomy" id="218843"/>
    <lineage>
        <taxon>Eukaryota</taxon>
        <taxon>Viridiplantae</taxon>
        <taxon>Streptophyta</taxon>
        <taxon>Embryophyta</taxon>
        <taxon>Tracheophyta</taxon>
        <taxon>Spermatophyta</taxon>
        <taxon>Magnoliopsida</taxon>
        <taxon>eudicotyledons</taxon>
        <taxon>Gunneridae</taxon>
        <taxon>Pentapetalae</taxon>
        <taxon>rosids</taxon>
        <taxon>fabids</taxon>
        <taxon>Malpighiales</taxon>
        <taxon>Passifloraceae</taxon>
        <taxon>Turnera</taxon>
    </lineage>
</organism>
<dbReference type="OrthoDB" id="851886at2759"/>
<feature type="compositionally biased region" description="Polar residues" evidence="1">
    <location>
        <begin position="462"/>
        <end position="475"/>
    </location>
</feature>
<proteinExistence type="predicted"/>
<name>A0A9Q0GA02_9ROSI</name>
<sequence length="503" mass="54416">MPHTFLIACEARGILSNYPNRKTGVSSPMNAAEAVGVTEDDRSTKKVRIRTETDTDPMEAAVTGLMAGASDDIRPMEEEVSNTAVWEKSTVAQGAAAVSSPMEEEAATTVEGVKAPVVQPIPGGVADPTVEGMGPGASAGAGQNATAGAGQNTTAGRLSFWDILAEGRAGVETPVVTEVLDEEVQCEDGDIKFVAGKYGPAIRLSEAFKERLERRWDFAVVVKLLGRPIGYRTLCTRLQALWKPTRSIKIVDLENDFYLVRMDYEEDYYHALAEGPSVIMGHALSVQPWDSSFRASEGRVSQAVIWARFAEFPPSWYNSQVLHALRSLVGGAMKVDDNSKEAIRGKYARVAVEVDLQKPLRGIVEVGDNEFKVSYEGLPAICYHCGSVSHALSACPIRRSADAAEASSGSRQAPKPAGTGEWMNVTQRVRRRPRQEAVTPKQPPVATGSRFSETEVEEASHRVSSPRATGPQSVLGTVLDHKGSKTRLEKRSTDRFSTSSLPR</sequence>
<evidence type="ECO:0000259" key="2">
    <source>
        <dbReference type="Pfam" id="PF14111"/>
    </source>
</evidence>
<dbReference type="InterPro" id="IPR040256">
    <property type="entry name" value="At4g02000-like"/>
</dbReference>
<feature type="compositionally biased region" description="Basic and acidic residues" evidence="1">
    <location>
        <begin position="479"/>
        <end position="494"/>
    </location>
</feature>
<dbReference type="Proteomes" id="UP001141552">
    <property type="component" value="Unassembled WGS sequence"/>
</dbReference>
<dbReference type="Pfam" id="PF14111">
    <property type="entry name" value="DUF4283"/>
    <property type="match status" value="1"/>
</dbReference>
<dbReference type="PANTHER" id="PTHR31286">
    <property type="entry name" value="GLYCINE-RICH CELL WALL STRUCTURAL PROTEIN 1.8-LIKE"/>
    <property type="match status" value="1"/>
</dbReference>
<feature type="region of interest" description="Disordered" evidence="1">
    <location>
        <begin position="404"/>
        <end position="503"/>
    </location>
</feature>
<dbReference type="EMBL" id="JAKUCV010001913">
    <property type="protein sequence ID" value="KAJ4844626.1"/>
    <property type="molecule type" value="Genomic_DNA"/>
</dbReference>
<evidence type="ECO:0000313" key="4">
    <source>
        <dbReference type="Proteomes" id="UP001141552"/>
    </source>
</evidence>
<gene>
    <name evidence="3" type="ORF">Tsubulata_031965</name>
</gene>
<dbReference type="AlphaFoldDB" id="A0A9Q0GA02"/>
<comment type="caution">
    <text evidence="3">The sequence shown here is derived from an EMBL/GenBank/DDBJ whole genome shotgun (WGS) entry which is preliminary data.</text>
</comment>
<protein>
    <recommendedName>
        <fullName evidence="2">DUF4283 domain-containing protein</fullName>
    </recommendedName>
</protein>
<reference evidence="3" key="1">
    <citation type="submission" date="2022-02" db="EMBL/GenBank/DDBJ databases">
        <authorList>
            <person name="Henning P.M."/>
            <person name="McCubbin A.G."/>
            <person name="Shore J.S."/>
        </authorList>
    </citation>
    <scope>NUCLEOTIDE SEQUENCE</scope>
    <source>
        <strain evidence="3">F60SS</strain>
        <tissue evidence="3">Leaves</tissue>
    </source>
</reference>
<feature type="domain" description="DUF4283" evidence="2">
    <location>
        <begin position="214"/>
        <end position="296"/>
    </location>
</feature>
<dbReference type="PANTHER" id="PTHR31286:SF99">
    <property type="entry name" value="DUF4283 DOMAIN-CONTAINING PROTEIN"/>
    <property type="match status" value="1"/>
</dbReference>
<evidence type="ECO:0000256" key="1">
    <source>
        <dbReference type="SAM" id="MobiDB-lite"/>
    </source>
</evidence>
<evidence type="ECO:0000313" key="3">
    <source>
        <dbReference type="EMBL" id="KAJ4844626.1"/>
    </source>
</evidence>
<keyword evidence="4" id="KW-1185">Reference proteome</keyword>
<accession>A0A9Q0GA02</accession>